<keyword evidence="4" id="KW-1185">Reference proteome</keyword>
<name>A0A1E2VD24_9GAMM</name>
<feature type="transmembrane region" description="Helical" evidence="2">
    <location>
        <begin position="112"/>
        <end position="138"/>
    </location>
</feature>
<accession>A0A1E2VD24</accession>
<comment type="caution">
    <text evidence="3">The sequence shown here is derived from an EMBL/GenBank/DDBJ whole genome shotgun (WGS) entry which is preliminary data.</text>
</comment>
<feature type="transmembrane region" description="Helical" evidence="2">
    <location>
        <begin position="84"/>
        <end position="106"/>
    </location>
</feature>
<gene>
    <name evidence="3" type="ORF">BFW38_16660</name>
</gene>
<keyword evidence="2" id="KW-0812">Transmembrane</keyword>
<reference evidence="3 4" key="1">
    <citation type="submission" date="2016-08" db="EMBL/GenBank/DDBJ databases">
        <authorList>
            <person name="Seilhamer J.J."/>
        </authorList>
    </citation>
    <scope>NUCLEOTIDE SEQUENCE [LARGE SCALE GENOMIC DNA]</scope>
    <source>
        <strain evidence="3 4">PH27A</strain>
    </source>
</reference>
<sequence>MVTEHNADEPSTRSEKQARERERLAWEDEERRRKIEERRKAEQERLEAERRALYTELEGIDFDLLALNEYPTDYEVESARRSRVIWFIGLGGAVFLFLASLLSLVGPWLGGIAGGIAFVLWLTHGSGMLSLFPSLTLYTELIAKRKKLKRELIEYIRNIEGRQGFIHRIYPLARYNARLGARKFRRLALMSKEHTLLSNLRTLQDTANYHEYLVEALKGYQELLQQEKEDAFVESMDFDPDLLSDEDAARLRQVSSAEEEEAAKPDPTLFVTEDEHSPTAQDDSADKDQEIR</sequence>
<organism evidence="3 4">
    <name type="scientific">Terasakiispira papahanaumokuakeensis</name>
    <dbReference type="NCBI Taxonomy" id="197479"/>
    <lineage>
        <taxon>Bacteria</taxon>
        <taxon>Pseudomonadati</taxon>
        <taxon>Pseudomonadota</taxon>
        <taxon>Gammaproteobacteria</taxon>
        <taxon>Oceanospirillales</taxon>
        <taxon>Terasakiispira</taxon>
    </lineage>
</organism>
<evidence type="ECO:0000313" key="4">
    <source>
        <dbReference type="Proteomes" id="UP000094291"/>
    </source>
</evidence>
<dbReference type="Proteomes" id="UP000094291">
    <property type="component" value="Unassembled WGS sequence"/>
</dbReference>
<evidence type="ECO:0000313" key="3">
    <source>
        <dbReference type="EMBL" id="ODC04920.1"/>
    </source>
</evidence>
<feature type="region of interest" description="Disordered" evidence="1">
    <location>
        <begin position="251"/>
        <end position="292"/>
    </location>
</feature>
<protein>
    <submittedName>
        <fullName evidence="3">Uncharacterized protein</fullName>
    </submittedName>
</protein>
<evidence type="ECO:0000256" key="2">
    <source>
        <dbReference type="SAM" id="Phobius"/>
    </source>
</evidence>
<dbReference type="EMBL" id="MDTQ01000001">
    <property type="protein sequence ID" value="ODC04920.1"/>
    <property type="molecule type" value="Genomic_DNA"/>
</dbReference>
<proteinExistence type="predicted"/>
<keyword evidence="2" id="KW-1133">Transmembrane helix</keyword>
<keyword evidence="2" id="KW-0472">Membrane</keyword>
<dbReference type="STRING" id="197479.BFW38_16660"/>
<feature type="region of interest" description="Disordered" evidence="1">
    <location>
        <begin position="1"/>
        <end position="41"/>
    </location>
</feature>
<dbReference type="AlphaFoldDB" id="A0A1E2VD24"/>
<evidence type="ECO:0000256" key="1">
    <source>
        <dbReference type="SAM" id="MobiDB-lite"/>
    </source>
</evidence>